<evidence type="ECO:0008006" key="4">
    <source>
        <dbReference type="Google" id="ProtNLM"/>
    </source>
</evidence>
<name>A0A388LBL5_CHABU</name>
<dbReference type="AlphaFoldDB" id="A0A388LBL5"/>
<evidence type="ECO:0000313" key="3">
    <source>
        <dbReference type="Proteomes" id="UP000265515"/>
    </source>
</evidence>
<dbReference type="EMBL" id="BFEA01000325">
    <property type="protein sequence ID" value="GBG79710.1"/>
    <property type="molecule type" value="Genomic_DNA"/>
</dbReference>
<sequence>MLMWRCHWSSLMMWHMPPISTADVALCHCPRCLHEVTGCVQEEDRVLWMKEIGYSPEVDVDTGICYVFMVFTR</sequence>
<gene>
    <name evidence="2" type="ORF">CBR_g29974</name>
</gene>
<accession>A0A388LBL5</accession>
<evidence type="ECO:0000256" key="1">
    <source>
        <dbReference type="SAM" id="SignalP"/>
    </source>
</evidence>
<comment type="caution">
    <text evidence="2">The sequence shown here is derived from an EMBL/GenBank/DDBJ whole genome shotgun (WGS) entry which is preliminary data.</text>
</comment>
<feature type="signal peptide" evidence="1">
    <location>
        <begin position="1"/>
        <end position="21"/>
    </location>
</feature>
<keyword evidence="3" id="KW-1185">Reference proteome</keyword>
<reference evidence="2 3" key="1">
    <citation type="journal article" date="2018" name="Cell">
        <title>The Chara Genome: Secondary Complexity and Implications for Plant Terrestrialization.</title>
        <authorList>
            <person name="Nishiyama T."/>
            <person name="Sakayama H."/>
            <person name="Vries J.D."/>
            <person name="Buschmann H."/>
            <person name="Saint-Marcoux D."/>
            <person name="Ullrich K.K."/>
            <person name="Haas F.B."/>
            <person name="Vanderstraeten L."/>
            <person name="Becker D."/>
            <person name="Lang D."/>
            <person name="Vosolsobe S."/>
            <person name="Rombauts S."/>
            <person name="Wilhelmsson P.K.I."/>
            <person name="Janitza P."/>
            <person name="Kern R."/>
            <person name="Heyl A."/>
            <person name="Rumpler F."/>
            <person name="Villalobos L.I.A.C."/>
            <person name="Clay J.M."/>
            <person name="Skokan R."/>
            <person name="Toyoda A."/>
            <person name="Suzuki Y."/>
            <person name="Kagoshima H."/>
            <person name="Schijlen E."/>
            <person name="Tajeshwar N."/>
            <person name="Catarino B."/>
            <person name="Hetherington A.J."/>
            <person name="Saltykova A."/>
            <person name="Bonnot C."/>
            <person name="Breuninger H."/>
            <person name="Symeonidi A."/>
            <person name="Radhakrishnan G.V."/>
            <person name="Van Nieuwerburgh F."/>
            <person name="Deforce D."/>
            <person name="Chang C."/>
            <person name="Karol K.G."/>
            <person name="Hedrich R."/>
            <person name="Ulvskov P."/>
            <person name="Glockner G."/>
            <person name="Delwiche C.F."/>
            <person name="Petrasek J."/>
            <person name="Van de Peer Y."/>
            <person name="Friml J."/>
            <person name="Beilby M."/>
            <person name="Dolan L."/>
            <person name="Kohara Y."/>
            <person name="Sugano S."/>
            <person name="Fujiyama A."/>
            <person name="Delaux P.-M."/>
            <person name="Quint M."/>
            <person name="TheiBen G."/>
            <person name="Hagemann M."/>
            <person name="Harholt J."/>
            <person name="Dunand C."/>
            <person name="Zachgo S."/>
            <person name="Langdale J."/>
            <person name="Maumus F."/>
            <person name="Straeten D.V.D."/>
            <person name="Gould S.B."/>
            <person name="Rensing S.A."/>
        </authorList>
    </citation>
    <scope>NUCLEOTIDE SEQUENCE [LARGE SCALE GENOMIC DNA]</scope>
    <source>
        <strain evidence="2 3">S276</strain>
    </source>
</reference>
<dbReference type="Gramene" id="GBG79710">
    <property type="protein sequence ID" value="GBG79710"/>
    <property type="gene ID" value="CBR_g29974"/>
</dbReference>
<dbReference type="Proteomes" id="UP000265515">
    <property type="component" value="Unassembled WGS sequence"/>
</dbReference>
<proteinExistence type="predicted"/>
<protein>
    <recommendedName>
        <fullName evidence="4">Secreted protein</fullName>
    </recommendedName>
</protein>
<feature type="chain" id="PRO_5017362207" description="Secreted protein" evidence="1">
    <location>
        <begin position="22"/>
        <end position="73"/>
    </location>
</feature>
<organism evidence="2 3">
    <name type="scientific">Chara braunii</name>
    <name type="common">Braun's stonewort</name>
    <dbReference type="NCBI Taxonomy" id="69332"/>
    <lineage>
        <taxon>Eukaryota</taxon>
        <taxon>Viridiplantae</taxon>
        <taxon>Streptophyta</taxon>
        <taxon>Charophyceae</taxon>
        <taxon>Charales</taxon>
        <taxon>Characeae</taxon>
        <taxon>Chara</taxon>
    </lineage>
</organism>
<keyword evidence="1" id="KW-0732">Signal</keyword>
<evidence type="ECO:0000313" key="2">
    <source>
        <dbReference type="EMBL" id="GBG79710.1"/>
    </source>
</evidence>